<evidence type="ECO:0000256" key="1">
    <source>
        <dbReference type="ARBA" id="ARBA00006787"/>
    </source>
</evidence>
<name>A0A9W9CT66_9PEZI</name>
<proteinExistence type="inferred from homology"/>
<evidence type="ECO:0000313" key="7">
    <source>
        <dbReference type="EMBL" id="KAJ4386053.1"/>
    </source>
</evidence>
<feature type="region of interest" description="Disordered" evidence="6">
    <location>
        <begin position="1"/>
        <end position="22"/>
    </location>
</feature>
<dbReference type="EMBL" id="JAPEVB010000006">
    <property type="protein sequence ID" value="KAJ4386053.1"/>
    <property type="molecule type" value="Genomic_DNA"/>
</dbReference>
<evidence type="ECO:0000256" key="5">
    <source>
        <dbReference type="PIRSR" id="PIRSR604294-1"/>
    </source>
</evidence>
<evidence type="ECO:0000256" key="3">
    <source>
        <dbReference type="ARBA" id="ARBA00023002"/>
    </source>
</evidence>
<feature type="binding site" evidence="5">
    <location>
        <position position="632"/>
    </location>
    <ligand>
        <name>Fe cation</name>
        <dbReference type="ChEBI" id="CHEBI:24875"/>
        <note>catalytic</note>
    </ligand>
</feature>
<keyword evidence="3" id="KW-0560">Oxidoreductase</keyword>
<dbReference type="InterPro" id="IPR004294">
    <property type="entry name" value="Carotenoid_Oase"/>
</dbReference>
<evidence type="ECO:0000313" key="8">
    <source>
        <dbReference type="Proteomes" id="UP001140453"/>
    </source>
</evidence>
<feature type="compositionally biased region" description="Basic and acidic residues" evidence="6">
    <location>
        <begin position="1"/>
        <end position="18"/>
    </location>
</feature>
<dbReference type="OrthoDB" id="1069523at2759"/>
<dbReference type="GO" id="GO:0046872">
    <property type="term" value="F:metal ion binding"/>
    <property type="evidence" value="ECO:0007669"/>
    <property type="project" value="UniProtKB-KW"/>
</dbReference>
<comment type="caution">
    <text evidence="7">The sequence shown here is derived from an EMBL/GenBank/DDBJ whole genome shotgun (WGS) entry which is preliminary data.</text>
</comment>
<comment type="cofactor">
    <cofactor evidence="5">
        <name>Fe(2+)</name>
        <dbReference type="ChEBI" id="CHEBI:29033"/>
    </cofactor>
    <text evidence="5">Binds 1 Fe(2+) ion per subunit.</text>
</comment>
<feature type="binding site" evidence="5">
    <location>
        <position position="307"/>
    </location>
    <ligand>
        <name>Fe cation</name>
        <dbReference type="ChEBI" id="CHEBI:24875"/>
        <note>catalytic</note>
    </ligand>
</feature>
<feature type="binding site" evidence="5">
    <location>
        <position position="249"/>
    </location>
    <ligand>
        <name>Fe cation</name>
        <dbReference type="ChEBI" id="CHEBI:24875"/>
        <note>catalytic</note>
    </ligand>
</feature>
<dbReference type="AlphaFoldDB" id="A0A9W9CT66"/>
<gene>
    <name evidence="7" type="ORF">N0V93_008945</name>
</gene>
<evidence type="ECO:0000256" key="6">
    <source>
        <dbReference type="SAM" id="MobiDB-lite"/>
    </source>
</evidence>
<dbReference type="PANTHER" id="PTHR10543:SF89">
    <property type="entry name" value="CAROTENOID 9,10(9',10')-CLEAVAGE DIOXYGENASE 1"/>
    <property type="match status" value="1"/>
</dbReference>
<evidence type="ECO:0000256" key="4">
    <source>
        <dbReference type="ARBA" id="ARBA00023004"/>
    </source>
</evidence>
<accession>A0A9W9CT66</accession>
<keyword evidence="4 5" id="KW-0408">Iron</keyword>
<dbReference type="GO" id="GO:0016121">
    <property type="term" value="P:carotene catabolic process"/>
    <property type="evidence" value="ECO:0007669"/>
    <property type="project" value="TreeGrafter"/>
</dbReference>
<keyword evidence="8" id="KW-1185">Reference proteome</keyword>
<evidence type="ECO:0000256" key="2">
    <source>
        <dbReference type="ARBA" id="ARBA00022723"/>
    </source>
</evidence>
<reference evidence="7" key="1">
    <citation type="submission" date="2022-10" db="EMBL/GenBank/DDBJ databases">
        <title>Tapping the CABI collections for fungal endophytes: first genome assemblies for Collariella, Neodidymelliopsis, Ascochyta clinopodiicola, Didymella pomorum, Didymosphaeria variabile, Neocosmospora piperis and Neocucurbitaria cava.</title>
        <authorList>
            <person name="Hill R."/>
        </authorList>
    </citation>
    <scope>NUCLEOTIDE SEQUENCE</scope>
    <source>
        <strain evidence="7">IMI 355082</strain>
    </source>
</reference>
<dbReference type="Pfam" id="PF03055">
    <property type="entry name" value="RPE65"/>
    <property type="match status" value="1"/>
</dbReference>
<keyword evidence="2 5" id="KW-0479">Metal-binding</keyword>
<comment type="similarity">
    <text evidence="1">Belongs to the carotenoid oxygenase family.</text>
</comment>
<dbReference type="PANTHER" id="PTHR10543">
    <property type="entry name" value="BETA-CAROTENE DIOXYGENASE"/>
    <property type="match status" value="1"/>
</dbReference>
<organism evidence="7 8">
    <name type="scientific">Gnomoniopsis smithogilvyi</name>
    <dbReference type="NCBI Taxonomy" id="1191159"/>
    <lineage>
        <taxon>Eukaryota</taxon>
        <taxon>Fungi</taxon>
        <taxon>Dikarya</taxon>
        <taxon>Ascomycota</taxon>
        <taxon>Pezizomycotina</taxon>
        <taxon>Sordariomycetes</taxon>
        <taxon>Sordariomycetidae</taxon>
        <taxon>Diaporthales</taxon>
        <taxon>Gnomoniaceae</taxon>
        <taxon>Gnomoniopsis</taxon>
    </lineage>
</organism>
<protein>
    <recommendedName>
        <fullName evidence="9">Carotenoid oxygenase</fullName>
    </recommendedName>
</protein>
<dbReference type="Proteomes" id="UP001140453">
    <property type="component" value="Unassembled WGS sequence"/>
</dbReference>
<sequence length="675" mass="75136">MDILGEKDRLESETDHRHPYLSGNFAPIQKTLPLTPCTFTGSIPDDLGGGQYVRNGGNPVTNDELGRDAHWFDGDGMLSGVLFRRTGEKGTVIQPEFVNQYLVTDVYAYAKRSSVIASPREDGSIPAGSLRHPVLPSIATLVNPCAGVFTIIWAVMRTIVLVILSHISRLRYPIKKISVANTSVVFHDGRALALCESGPPLRFALPGLETIGWFNGRSAENEPQHRASNRSGFGGDGVLSFMKEWTTAHPRVDPVTKEMIAFHSVFIRPFCYYSIMPPSDSKAALTPSSSARFSQPVPGMKAPKMMHDFGASRNHTVILDLPLTLDPANLARGVPVLAYDSTGVSRYGIFPRYRPDLVQWFETNPCVIFHTANCWDTTTKTLDINGASLEETSVNLLACRLTSASLVFSAGNLPTPVVKPVPPEYAEEEQCRLYYYNFPLSADTATDEPDHRIRHQWALSAISFEFPTLSPSHSMMQARYVYGCSTADSSYTVALGKAAKIGYLAKIDVQTLIERGIQKPPQPIKGCVDTRTVVEIEADNDPDDPIKLFRMPQGWYAQEPRFVPRRESERKSEDDGWLLTYVFDESQLETAGEHAGECRPDAVSELWIIDARTMKEVVAKVKLPQRVPYGLHGAWFSDDEVRDQRPFQGVRTLEGEAEENAYTRSFRSWIERLVG</sequence>
<feature type="binding site" evidence="5">
    <location>
        <position position="370"/>
    </location>
    <ligand>
        <name>Fe cation</name>
        <dbReference type="ChEBI" id="CHEBI:24875"/>
        <note>catalytic</note>
    </ligand>
</feature>
<dbReference type="GO" id="GO:0010436">
    <property type="term" value="F:carotenoid dioxygenase activity"/>
    <property type="evidence" value="ECO:0007669"/>
    <property type="project" value="TreeGrafter"/>
</dbReference>
<evidence type="ECO:0008006" key="9">
    <source>
        <dbReference type="Google" id="ProtNLM"/>
    </source>
</evidence>